<organism evidence="3 4">
    <name type="scientific">Nocardioides phosphati</name>
    <dbReference type="NCBI Taxonomy" id="1867775"/>
    <lineage>
        <taxon>Bacteria</taxon>
        <taxon>Bacillati</taxon>
        <taxon>Actinomycetota</taxon>
        <taxon>Actinomycetes</taxon>
        <taxon>Propionibacteriales</taxon>
        <taxon>Nocardioidaceae</taxon>
        <taxon>Nocardioides</taxon>
    </lineage>
</organism>
<dbReference type="Proteomes" id="UP000655410">
    <property type="component" value="Unassembled WGS sequence"/>
</dbReference>
<keyword evidence="1" id="KW-0732">Signal</keyword>
<dbReference type="Pfam" id="PF13519">
    <property type="entry name" value="VWA_2"/>
    <property type="match status" value="1"/>
</dbReference>
<evidence type="ECO:0000259" key="2">
    <source>
        <dbReference type="PROSITE" id="PS50234"/>
    </source>
</evidence>
<dbReference type="SUPFAM" id="SSF53300">
    <property type="entry name" value="vWA-like"/>
    <property type="match status" value="1"/>
</dbReference>
<dbReference type="SUPFAM" id="SSF53850">
    <property type="entry name" value="Periplasmic binding protein-like II"/>
    <property type="match status" value="1"/>
</dbReference>
<proteinExistence type="predicted"/>
<gene>
    <name evidence="3" type="ORF">GCM10011584_07210</name>
</gene>
<dbReference type="SMART" id="SM00327">
    <property type="entry name" value="VWA"/>
    <property type="match status" value="1"/>
</dbReference>
<feature type="chain" id="PRO_5047399908" evidence="1">
    <location>
        <begin position="23"/>
        <end position="602"/>
    </location>
</feature>
<evidence type="ECO:0000313" key="4">
    <source>
        <dbReference type="Proteomes" id="UP000655410"/>
    </source>
</evidence>
<dbReference type="InterPro" id="IPR002035">
    <property type="entry name" value="VWF_A"/>
</dbReference>
<comment type="caution">
    <text evidence="3">The sequence shown here is derived from an EMBL/GenBank/DDBJ whole genome shotgun (WGS) entry which is preliminary data.</text>
</comment>
<name>A0ABQ2N7V1_9ACTN</name>
<evidence type="ECO:0000256" key="1">
    <source>
        <dbReference type="SAM" id="SignalP"/>
    </source>
</evidence>
<dbReference type="PROSITE" id="PS50234">
    <property type="entry name" value="VWFA"/>
    <property type="match status" value="1"/>
</dbReference>
<dbReference type="PROSITE" id="PS51257">
    <property type="entry name" value="PROKAR_LIPOPROTEIN"/>
    <property type="match status" value="1"/>
</dbReference>
<feature type="domain" description="VWFA" evidence="2">
    <location>
        <begin position="405"/>
        <end position="598"/>
    </location>
</feature>
<dbReference type="RefSeq" id="WP_229662591.1">
    <property type="nucleotide sequence ID" value="NZ_BMNI01000001.1"/>
</dbReference>
<dbReference type="Gene3D" id="3.40.50.410">
    <property type="entry name" value="von Willebrand factor, type A domain"/>
    <property type="match status" value="1"/>
</dbReference>
<keyword evidence="4" id="KW-1185">Reference proteome</keyword>
<dbReference type="EMBL" id="BMNI01000001">
    <property type="protein sequence ID" value="GGO85978.1"/>
    <property type="molecule type" value="Genomic_DNA"/>
</dbReference>
<dbReference type="InterPro" id="IPR036465">
    <property type="entry name" value="vWFA_dom_sf"/>
</dbReference>
<reference evidence="4" key="1">
    <citation type="journal article" date="2019" name="Int. J. Syst. Evol. Microbiol.">
        <title>The Global Catalogue of Microorganisms (GCM) 10K type strain sequencing project: providing services to taxonomists for standard genome sequencing and annotation.</title>
        <authorList>
            <consortium name="The Broad Institute Genomics Platform"/>
            <consortium name="The Broad Institute Genome Sequencing Center for Infectious Disease"/>
            <person name="Wu L."/>
            <person name="Ma J."/>
        </authorList>
    </citation>
    <scope>NUCLEOTIDE SEQUENCE [LARGE SCALE GENOMIC DNA]</scope>
    <source>
        <strain evidence="4">CGMCC 4.7371</strain>
    </source>
</reference>
<protein>
    <submittedName>
        <fullName evidence="3">VWA domain-containing protein</fullName>
    </submittedName>
</protein>
<dbReference type="Gene3D" id="3.40.190.10">
    <property type="entry name" value="Periplasmic binding protein-like II"/>
    <property type="match status" value="1"/>
</dbReference>
<feature type="signal peptide" evidence="1">
    <location>
        <begin position="1"/>
        <end position="22"/>
    </location>
</feature>
<accession>A0ABQ2N7V1</accession>
<sequence>MLNPRRSAAAALLATTALLAAACTSDGGSSSRSSGGALPDDGCTQVVVATSSEKVNLIQKLGDEFKKSSLHDGLSTCATITPINVSSGNGAKILSADPDSWPLDDKAYWPTIWSPASTVWTDRVEAAGNDGVRGATSFARTPVVLGVPASMAQALGYPKKPVSLQDIAKLVADPRGWASVGKPLWGTFKIAKTNPNTSTTGLSTILMQAYAASGKTKDLTPGDVARAKEFSRTFESGAIHYGDTTGAVLKTLYDGSQGSGGSAYVSAVALEETSLFNYNKGNPDSHTVQPGEQLVPPREKLVAVYPSGGSMWSDNPAVVLDEPWVTADEKAAGAAFVKFLQTREAQETLPHYGFRPVMSGVDVSKDLNGSVGIDPSQPKITLPKPSPNVVSAAIDQWLQIRKPSAVLELIDVSGSMDTKISDGRTRLDGAIDGATSTLSHFRPTDEIGVWAFTTDVQSALGKDVVPVHPFGPLGSGSEKLSGQISDLSHARRGGTPLYDAIDKAYDYMVKRAEPGRINAIVVLSDGEDTDSTRSLDSLLVKINQSAKEGAAATPVRIFTIVYSDDADKSVLARIARASGGQSFDASDAARIDAVFASVINNF</sequence>
<dbReference type="Pfam" id="PF13531">
    <property type="entry name" value="SBP_bac_11"/>
    <property type="match status" value="1"/>
</dbReference>
<evidence type="ECO:0000313" key="3">
    <source>
        <dbReference type="EMBL" id="GGO85978.1"/>
    </source>
</evidence>